<dbReference type="Pfam" id="PF05013">
    <property type="entry name" value="FGase"/>
    <property type="match status" value="1"/>
</dbReference>
<gene>
    <name evidence="1" type="ORF">Pla52o_47670</name>
</gene>
<evidence type="ECO:0000313" key="2">
    <source>
        <dbReference type="Proteomes" id="UP000316304"/>
    </source>
</evidence>
<dbReference type="RefSeq" id="WP_146596762.1">
    <property type="nucleotide sequence ID" value="NZ_SJPT01000009.1"/>
</dbReference>
<keyword evidence="2" id="KW-1185">Reference proteome</keyword>
<dbReference type="AlphaFoldDB" id="A0A5C6C9U0"/>
<organism evidence="1 2">
    <name type="scientific">Novipirellula galeiformis</name>
    <dbReference type="NCBI Taxonomy" id="2528004"/>
    <lineage>
        <taxon>Bacteria</taxon>
        <taxon>Pseudomonadati</taxon>
        <taxon>Planctomycetota</taxon>
        <taxon>Planctomycetia</taxon>
        <taxon>Pirellulales</taxon>
        <taxon>Pirellulaceae</taxon>
        <taxon>Novipirellula</taxon>
    </lineage>
</organism>
<comment type="caution">
    <text evidence="1">The sequence shown here is derived from an EMBL/GenBank/DDBJ whole genome shotgun (WGS) entry which is preliminary data.</text>
</comment>
<sequence length="247" mass="28374">MSENCFLITCEHGGNDIPRAYAGLFSSPGAKRDLISHRGYDPGSLQIGRELSAALDAEIIASQTTRLLVDLNRSLHHPQLFSKYSSRLSAEERASLLSEHYHPYRTQVEGKIRSLLESSNRVVHLSVHTFTPRFRGTHRPLDLGILYDPNRREESRFSEQVVTRLAFRSSELSGPEFERLRLRVRHNEPYLGIDDGLTTHLRTQYPSPRYLGLEIEINNRYTRWQEKRKQTLTAALANAIQRVPIEL</sequence>
<dbReference type="InterPro" id="IPR007709">
    <property type="entry name" value="N-FG_amidohydro"/>
</dbReference>
<dbReference type="OrthoDB" id="9815326at2"/>
<dbReference type="Proteomes" id="UP000316304">
    <property type="component" value="Unassembled WGS sequence"/>
</dbReference>
<reference evidence="1 2" key="1">
    <citation type="submission" date="2019-02" db="EMBL/GenBank/DDBJ databases">
        <title>Deep-cultivation of Planctomycetes and their phenomic and genomic characterization uncovers novel biology.</title>
        <authorList>
            <person name="Wiegand S."/>
            <person name="Jogler M."/>
            <person name="Boedeker C."/>
            <person name="Pinto D."/>
            <person name="Vollmers J."/>
            <person name="Rivas-Marin E."/>
            <person name="Kohn T."/>
            <person name="Peeters S.H."/>
            <person name="Heuer A."/>
            <person name="Rast P."/>
            <person name="Oberbeckmann S."/>
            <person name="Bunk B."/>
            <person name="Jeske O."/>
            <person name="Meyerdierks A."/>
            <person name="Storesund J.E."/>
            <person name="Kallscheuer N."/>
            <person name="Luecker S."/>
            <person name="Lage O.M."/>
            <person name="Pohl T."/>
            <person name="Merkel B.J."/>
            <person name="Hornburger P."/>
            <person name="Mueller R.-W."/>
            <person name="Bruemmer F."/>
            <person name="Labrenz M."/>
            <person name="Spormann A.M."/>
            <person name="Op Den Camp H."/>
            <person name="Overmann J."/>
            <person name="Amann R."/>
            <person name="Jetten M.S.M."/>
            <person name="Mascher T."/>
            <person name="Medema M.H."/>
            <person name="Devos D.P."/>
            <person name="Kaster A.-K."/>
            <person name="Ovreas L."/>
            <person name="Rohde M."/>
            <person name="Galperin M.Y."/>
            <person name="Jogler C."/>
        </authorList>
    </citation>
    <scope>NUCLEOTIDE SEQUENCE [LARGE SCALE GENOMIC DNA]</scope>
    <source>
        <strain evidence="1 2">Pla52o</strain>
    </source>
</reference>
<keyword evidence="1" id="KW-0378">Hydrolase</keyword>
<dbReference type="SUPFAM" id="SSF53187">
    <property type="entry name" value="Zn-dependent exopeptidases"/>
    <property type="match status" value="1"/>
</dbReference>
<accession>A0A5C6C9U0</accession>
<dbReference type="Gene3D" id="3.40.630.40">
    <property type="entry name" value="Zn-dependent exopeptidases"/>
    <property type="match status" value="1"/>
</dbReference>
<dbReference type="GO" id="GO:0016787">
    <property type="term" value="F:hydrolase activity"/>
    <property type="evidence" value="ECO:0007669"/>
    <property type="project" value="UniProtKB-KW"/>
</dbReference>
<dbReference type="EMBL" id="SJPT01000009">
    <property type="protein sequence ID" value="TWU20251.1"/>
    <property type="molecule type" value="Genomic_DNA"/>
</dbReference>
<evidence type="ECO:0000313" key="1">
    <source>
        <dbReference type="EMBL" id="TWU20251.1"/>
    </source>
</evidence>
<proteinExistence type="predicted"/>
<name>A0A5C6C9U0_9BACT</name>
<protein>
    <submittedName>
        <fullName evidence="1">N-formylglutamate amidohydrolase</fullName>
    </submittedName>
</protein>